<dbReference type="AlphaFoldDB" id="A0A3D9LDW8"/>
<feature type="transmembrane region" description="Helical" evidence="1">
    <location>
        <begin position="18"/>
        <end position="36"/>
    </location>
</feature>
<proteinExistence type="predicted"/>
<accession>A0A3D9LDW8</accession>
<feature type="transmembrane region" description="Helical" evidence="1">
    <location>
        <begin position="42"/>
        <end position="62"/>
    </location>
</feature>
<keyword evidence="3" id="KW-1185">Reference proteome</keyword>
<evidence type="ECO:0000313" key="2">
    <source>
        <dbReference type="EMBL" id="REE04415.1"/>
    </source>
</evidence>
<keyword evidence="1" id="KW-0812">Transmembrane</keyword>
<feature type="transmembrane region" description="Helical" evidence="1">
    <location>
        <begin position="130"/>
        <end position="149"/>
    </location>
</feature>
<gene>
    <name evidence="2" type="ORF">C8E99_2250</name>
</gene>
<keyword evidence="1" id="KW-1133">Transmembrane helix</keyword>
<sequence length="199" mass="20704">MPAAKAPAETAAIMWKPILIRALIAAIFGLTTVFLQDPGLPVLKYGLAAYFVFSGSGLWEYLRRDPVPEKMRGPLSIAAALFMVGAIALLFAGTEFVAGIIAAVALIGSGLAELVAWLQYRKVFVPARDQLYTGAVGVLSGVGLLLFLHLDAHGLLGIVGGGAIIIAVLLAISGFGFRHDAGPAALAAQKDEGPRAPRS</sequence>
<dbReference type="EMBL" id="QREH01000001">
    <property type="protein sequence ID" value="REE04415.1"/>
    <property type="molecule type" value="Genomic_DNA"/>
</dbReference>
<evidence type="ECO:0008006" key="4">
    <source>
        <dbReference type="Google" id="ProtNLM"/>
    </source>
</evidence>
<feature type="transmembrane region" description="Helical" evidence="1">
    <location>
        <begin position="98"/>
        <end position="118"/>
    </location>
</feature>
<name>A0A3D9LDW8_9MICC</name>
<organism evidence="2 3">
    <name type="scientific">Citricoccus muralis</name>
    <dbReference type="NCBI Taxonomy" id="169134"/>
    <lineage>
        <taxon>Bacteria</taxon>
        <taxon>Bacillati</taxon>
        <taxon>Actinomycetota</taxon>
        <taxon>Actinomycetes</taxon>
        <taxon>Micrococcales</taxon>
        <taxon>Micrococcaceae</taxon>
        <taxon>Citricoccus</taxon>
    </lineage>
</organism>
<feature type="transmembrane region" description="Helical" evidence="1">
    <location>
        <begin position="155"/>
        <end position="177"/>
    </location>
</feature>
<dbReference type="RefSeq" id="WP_245952273.1">
    <property type="nucleotide sequence ID" value="NZ_QREH01000001.1"/>
</dbReference>
<feature type="transmembrane region" description="Helical" evidence="1">
    <location>
        <begin position="74"/>
        <end position="92"/>
    </location>
</feature>
<evidence type="ECO:0000256" key="1">
    <source>
        <dbReference type="SAM" id="Phobius"/>
    </source>
</evidence>
<protein>
    <recommendedName>
        <fullName evidence="4">DUF308 domain-containing protein</fullName>
    </recommendedName>
</protein>
<evidence type="ECO:0000313" key="3">
    <source>
        <dbReference type="Proteomes" id="UP000256727"/>
    </source>
</evidence>
<dbReference type="Proteomes" id="UP000256727">
    <property type="component" value="Unassembled WGS sequence"/>
</dbReference>
<keyword evidence="1" id="KW-0472">Membrane</keyword>
<comment type="caution">
    <text evidence="2">The sequence shown here is derived from an EMBL/GenBank/DDBJ whole genome shotgun (WGS) entry which is preliminary data.</text>
</comment>
<reference evidence="2 3" key="1">
    <citation type="submission" date="2018-07" db="EMBL/GenBank/DDBJ databases">
        <title>Sequencing the genomes of 1000 actinobacteria strains.</title>
        <authorList>
            <person name="Klenk H.-P."/>
        </authorList>
    </citation>
    <scope>NUCLEOTIDE SEQUENCE [LARGE SCALE GENOMIC DNA]</scope>
    <source>
        <strain evidence="2 3">DSM 14442</strain>
    </source>
</reference>